<gene>
    <name evidence="4" type="ORF">CKAN_00405500</name>
</gene>
<dbReference type="GO" id="GO:0017148">
    <property type="term" value="P:negative regulation of translation"/>
    <property type="evidence" value="ECO:0007669"/>
    <property type="project" value="TreeGrafter"/>
</dbReference>
<accession>A0A3S3M9K0</accession>
<dbReference type="OrthoDB" id="25157at2759"/>
<sequence length="854" mass="92217">MDARESLSPVASAREEDDGHLSVAAALAKDAAALFQSRRYAECVEVLNQLLQKKEGDPKVIHNIAVAEYFRDGCPDPRKLLEVLNKVQKRSEDLARASGEQVDVAGNLGSSIMSGSKGSSTIPHQFSAANTTSTAYADEFDTSVATLNTAVILFHLHEYTNALSVLEPLYQNIEPIDETTAFHICLLLLDVALSSQDASKAADVIQYLEKNFGGDYMIGQGDNGSSAQQQSSNQAVKVNLAPSTAAALDTSNPDSTASTNASENPLARTLSDEALDYETLLRDIGGQNLSRPAALPSQNDNLKASSERPAPAVDLKLKLHLYKVRVLLLTRNLKATKREVKLAMNIARGRDSSTALHLKSQLEYARGNHRKAIKLLMTSSNRTELGMPSMFNNNLGCIYHQLRKHHTSTVFFSKALKSSCSLRSEKPLKLSTFSQDKSLLILYNCGLQYLACGKPLIAARCFHKSGSVFYSQPLLWLRLAECCLLALEKGLLNTHHGSSMNGEEVQVHAVGAGKWRQVVVENAVSRNGLLDSVDGSSGDDAPRLSIVYARQCLLNALHLLNGLELKPLQDDANNSASEDDGSSHGSPVGGAKNSNQKNITGGNVKATSNVTAAAAQASANGDPKEAKGSLSSNNALQSSVTAYEEMRRKENHMIKQAVLADLAYVELCLENPLKALSAAKALLLLPDCSKIYVFLGHVYAAEALCRLNRPKEAAEQLSFYVSDGINVELPYSDEDREKWRIEKGGGDGEELNGNAAATNSFLEEPQGIDFLKPEEARGALYANLASTYAMLGDLEQAHRLVTQALSTIPNHPTVVLAAVYVDLLLGKTVDALAKLKRCSHVRFFPSGVTTVNSS</sequence>
<evidence type="ECO:0000256" key="1">
    <source>
        <dbReference type="ARBA" id="ARBA00010080"/>
    </source>
</evidence>
<reference evidence="4 5" key="1">
    <citation type="journal article" date="2019" name="Nat. Plants">
        <title>Stout camphor tree genome fills gaps in understanding of flowering plant genome evolution.</title>
        <authorList>
            <person name="Chaw S.M."/>
            <person name="Liu Y.C."/>
            <person name="Wu Y.W."/>
            <person name="Wang H.Y."/>
            <person name="Lin C.I."/>
            <person name="Wu C.S."/>
            <person name="Ke H.M."/>
            <person name="Chang L.Y."/>
            <person name="Hsu C.Y."/>
            <person name="Yang H.T."/>
            <person name="Sudianto E."/>
            <person name="Hsu M.H."/>
            <person name="Wu K.P."/>
            <person name="Wang L.N."/>
            <person name="Leebens-Mack J.H."/>
            <person name="Tsai I.J."/>
        </authorList>
    </citation>
    <scope>NUCLEOTIDE SEQUENCE [LARGE SCALE GENOMIC DNA]</scope>
    <source>
        <strain evidence="5">cv. Chaw 1501</strain>
        <tissue evidence="4">Young leaves</tissue>
    </source>
</reference>
<comment type="caution">
    <text evidence="4">The sequence shown here is derived from an EMBL/GenBank/DDBJ whole genome shotgun (WGS) entry which is preliminary data.</text>
</comment>
<feature type="region of interest" description="Disordered" evidence="3">
    <location>
        <begin position="614"/>
        <end position="633"/>
    </location>
</feature>
<feature type="repeat" description="TPR" evidence="2">
    <location>
        <begin position="778"/>
        <end position="811"/>
    </location>
</feature>
<dbReference type="Gene3D" id="1.25.40.10">
    <property type="entry name" value="Tetratricopeptide repeat domain"/>
    <property type="match status" value="2"/>
</dbReference>
<protein>
    <submittedName>
        <fullName evidence="4">Tetratricopeptide repeat-containing domain-containing protein</fullName>
    </submittedName>
</protein>
<dbReference type="GO" id="GO:0030014">
    <property type="term" value="C:CCR4-NOT complex"/>
    <property type="evidence" value="ECO:0007669"/>
    <property type="project" value="InterPro"/>
</dbReference>
<dbReference type="Proteomes" id="UP000283530">
    <property type="component" value="Unassembled WGS sequence"/>
</dbReference>
<feature type="region of interest" description="Disordered" evidence="3">
    <location>
        <begin position="246"/>
        <end position="267"/>
    </location>
</feature>
<evidence type="ECO:0000313" key="4">
    <source>
        <dbReference type="EMBL" id="RWR75659.1"/>
    </source>
</evidence>
<keyword evidence="5" id="KW-1185">Reference proteome</keyword>
<dbReference type="GO" id="GO:0006402">
    <property type="term" value="P:mRNA catabolic process"/>
    <property type="evidence" value="ECO:0007669"/>
    <property type="project" value="TreeGrafter"/>
</dbReference>
<dbReference type="SUPFAM" id="SSF48452">
    <property type="entry name" value="TPR-like"/>
    <property type="match status" value="1"/>
</dbReference>
<keyword evidence="2" id="KW-0802">TPR repeat</keyword>
<proteinExistence type="inferred from homology"/>
<feature type="region of interest" description="Disordered" evidence="3">
    <location>
        <begin position="289"/>
        <end position="308"/>
    </location>
</feature>
<name>A0A3S3M9K0_9MAGN</name>
<dbReference type="STRING" id="337451.A0A3S3M9K0"/>
<dbReference type="EMBL" id="QPKB01000002">
    <property type="protein sequence ID" value="RWR75659.1"/>
    <property type="molecule type" value="Genomic_DNA"/>
</dbReference>
<evidence type="ECO:0000313" key="5">
    <source>
        <dbReference type="Proteomes" id="UP000283530"/>
    </source>
</evidence>
<feature type="region of interest" description="Disordered" evidence="3">
    <location>
        <begin position="571"/>
        <end position="603"/>
    </location>
</feature>
<dbReference type="InterPro" id="IPR039740">
    <property type="entry name" value="CNOT10"/>
</dbReference>
<dbReference type="PROSITE" id="PS50005">
    <property type="entry name" value="TPR"/>
    <property type="match status" value="1"/>
</dbReference>
<dbReference type="InterPro" id="IPR011990">
    <property type="entry name" value="TPR-like_helical_dom_sf"/>
</dbReference>
<dbReference type="SMART" id="SM00028">
    <property type="entry name" value="TPR"/>
    <property type="match status" value="3"/>
</dbReference>
<organism evidence="4 5">
    <name type="scientific">Cinnamomum micranthum f. kanehirae</name>
    <dbReference type="NCBI Taxonomy" id="337451"/>
    <lineage>
        <taxon>Eukaryota</taxon>
        <taxon>Viridiplantae</taxon>
        <taxon>Streptophyta</taxon>
        <taxon>Embryophyta</taxon>
        <taxon>Tracheophyta</taxon>
        <taxon>Spermatophyta</taxon>
        <taxon>Magnoliopsida</taxon>
        <taxon>Magnoliidae</taxon>
        <taxon>Laurales</taxon>
        <taxon>Lauraceae</taxon>
        <taxon>Cinnamomum</taxon>
    </lineage>
</organism>
<feature type="compositionally biased region" description="Polar residues" evidence="3">
    <location>
        <begin position="249"/>
        <end position="263"/>
    </location>
</feature>
<dbReference type="AlphaFoldDB" id="A0A3S3M9K0"/>
<evidence type="ECO:0000256" key="3">
    <source>
        <dbReference type="SAM" id="MobiDB-lite"/>
    </source>
</evidence>
<dbReference type="InterPro" id="IPR019734">
    <property type="entry name" value="TPR_rpt"/>
</dbReference>
<feature type="compositionally biased region" description="Polar residues" evidence="3">
    <location>
        <begin position="592"/>
        <end position="601"/>
    </location>
</feature>
<comment type="similarity">
    <text evidence="1">Belongs to the CNOT10 family.</text>
</comment>
<dbReference type="PANTHER" id="PTHR12979">
    <property type="entry name" value="CCR4-NOT TRANSCRIPTION COMPLEX SUBUNIT 10"/>
    <property type="match status" value="1"/>
</dbReference>
<dbReference type="PANTHER" id="PTHR12979:SF5">
    <property type="entry name" value="CCR4-NOT TRANSCRIPTION COMPLEX SUBUNIT 10"/>
    <property type="match status" value="1"/>
</dbReference>
<evidence type="ECO:0000256" key="2">
    <source>
        <dbReference type="PROSITE-ProRule" id="PRU00339"/>
    </source>
</evidence>